<organism evidence="2 3">
    <name type="scientific">Hermetia illucens</name>
    <name type="common">Black soldier fly</name>
    <dbReference type="NCBI Taxonomy" id="343691"/>
    <lineage>
        <taxon>Eukaryota</taxon>
        <taxon>Metazoa</taxon>
        <taxon>Ecdysozoa</taxon>
        <taxon>Arthropoda</taxon>
        <taxon>Hexapoda</taxon>
        <taxon>Insecta</taxon>
        <taxon>Pterygota</taxon>
        <taxon>Neoptera</taxon>
        <taxon>Endopterygota</taxon>
        <taxon>Diptera</taxon>
        <taxon>Brachycera</taxon>
        <taxon>Stratiomyomorpha</taxon>
        <taxon>Stratiomyidae</taxon>
        <taxon>Hermetiinae</taxon>
        <taxon>Hermetia</taxon>
    </lineage>
</organism>
<dbReference type="InParanoid" id="A0A7R8UU15"/>
<protein>
    <submittedName>
        <fullName evidence="2">Uncharacterized protein</fullName>
    </submittedName>
</protein>
<feature type="region of interest" description="Disordered" evidence="1">
    <location>
        <begin position="713"/>
        <end position="754"/>
    </location>
</feature>
<evidence type="ECO:0000313" key="3">
    <source>
        <dbReference type="Proteomes" id="UP000594454"/>
    </source>
</evidence>
<evidence type="ECO:0000313" key="2">
    <source>
        <dbReference type="EMBL" id="CAD7087036.1"/>
    </source>
</evidence>
<proteinExistence type="predicted"/>
<feature type="compositionally biased region" description="Basic and acidic residues" evidence="1">
    <location>
        <begin position="741"/>
        <end position="754"/>
    </location>
</feature>
<sequence>MMKDTLVLCSPVPKSNENVFTIPSIFLESNVEKFVSPYKMILRTSLLLFALLATTNAVINKKEAKRREASIADSYGPPPKVSIGLPAPVYGAPAIANYPPPPPDIPPPFPHIPHQEYGVPPQIPQPQYGPPPPIPHREYGVPVLKYGPPKINVEYGVPLKKPHFNGGGGGGGGFFNSIFGGKSSLFDQFKSHFGVPKPQYGPPHPVQRPFNLKNTYGPPAPVYGPPPKPFIPPAPVYGPPAPVYGPPKPIAPVYGPPPLPIPKPAPAYGPPPAPIVKPAPVYGPPSTSYGVPLGGPGFGGGLELPEKQVQIFNTNHLGSGGHSVSCDGWKPIPGPIGHGAGQTGYNGLSDDQLIAVALHSDAGGAGGPQQLPVGGGIDFHSGGGNLDVYKSHSVEYSQGSAGDFGVGGIGGGHGGNEIGLIPPSGVYGVPPGGAYHGSGGGASAGLAINYGSVTGNLKPWNGGGSPPKRPVPFSPPVPQGLLESIGASVQHLDAYGVKPLHEPPTYIPPPTVESHHHQHHQQHYESHASENVAFTQALPTLQEPRFNQAQDCGHGPNLQGGGGLDIITNQVTGYNHASSGFDQGGATVSAEYITGGISDSYGPPPAGNPHDVIGFESKQSSVAVAHAGAQSAAQSLQISNEVKPDELPGLGDLNVVSAQKSHSVQIPVQGKLGSYQLQFQSTNPVGSQTNGEQANHEQILSEGLLQSILSAIEQPNAPHHTEGAESRVDHKDVNDFLNSPEGKKVLEESNESHK</sequence>
<reference evidence="2 3" key="1">
    <citation type="submission" date="2020-11" db="EMBL/GenBank/DDBJ databases">
        <authorList>
            <person name="Wallbank WR R."/>
            <person name="Pardo Diaz C."/>
            <person name="Kozak K."/>
            <person name="Martin S."/>
            <person name="Jiggins C."/>
            <person name="Moest M."/>
            <person name="Warren A I."/>
            <person name="Generalovic N T."/>
            <person name="Byers J.R.P. K."/>
            <person name="Montejo-Kovacevich G."/>
            <person name="Yen C E."/>
        </authorList>
    </citation>
    <scope>NUCLEOTIDE SEQUENCE [LARGE SCALE GENOMIC DNA]</scope>
</reference>
<name>A0A7R8UU15_HERIL</name>
<gene>
    <name evidence="2" type="ORF">HERILL_LOCUS9764</name>
</gene>
<feature type="compositionally biased region" description="Basic and acidic residues" evidence="1">
    <location>
        <begin position="719"/>
        <end position="734"/>
    </location>
</feature>
<feature type="region of interest" description="Disordered" evidence="1">
    <location>
        <begin position="499"/>
        <end position="528"/>
    </location>
</feature>
<dbReference type="AlphaFoldDB" id="A0A7R8UU15"/>
<dbReference type="OrthoDB" id="8197069at2759"/>
<evidence type="ECO:0000256" key="1">
    <source>
        <dbReference type="SAM" id="MobiDB-lite"/>
    </source>
</evidence>
<accession>A0A7R8UU15</accession>
<dbReference type="Proteomes" id="UP000594454">
    <property type="component" value="Chromosome 4"/>
</dbReference>
<dbReference type="EMBL" id="LR899012">
    <property type="protein sequence ID" value="CAD7087036.1"/>
    <property type="molecule type" value="Genomic_DNA"/>
</dbReference>
<keyword evidence="3" id="KW-1185">Reference proteome</keyword>